<evidence type="ECO:0000256" key="2">
    <source>
        <dbReference type="ARBA" id="ARBA00023002"/>
    </source>
</evidence>
<evidence type="ECO:0000313" key="6">
    <source>
        <dbReference type="Proteomes" id="UP000613840"/>
    </source>
</evidence>
<sequence>MMVMTESPPQDRKPVAWVAGGSRGLGYALAGELGRAGYHVVISARTQTDLARAANQLRAAGAEVTTRVHDVRDAAGARDLVQEIESRYGSIETVISVAGVITVGPVPDLAEAYDESLDIMLRGPINVVHAVLPGMRERRRGRIGIVTSIAGVIPVPHLLAYSAAKHGAVGFARGLSEELTGSGITVSTIIPGLMRTGGHWQAGYVGRSEQEYAWFTGLSALPIVAMDASRAARIIAAGVAAGRRKIIFTLPARLGDFVYRLSPVGVGTVVGAAGRLLPRPPDDASGDDQTHDDQAPGFRAAAGLPKVFDRFTALARNAVRRFNNQAGFQ</sequence>
<comment type="similarity">
    <text evidence="1 3">Belongs to the short-chain dehydrogenases/reductases (SDR) family.</text>
</comment>
<dbReference type="SUPFAM" id="SSF51735">
    <property type="entry name" value="NAD(P)-binding Rossmann-fold domains"/>
    <property type="match status" value="1"/>
</dbReference>
<dbReference type="AlphaFoldDB" id="A0A917RYI1"/>
<dbReference type="Proteomes" id="UP000613840">
    <property type="component" value="Unassembled WGS sequence"/>
</dbReference>
<dbReference type="PANTHER" id="PTHR44196:SF1">
    <property type="entry name" value="DEHYDROGENASE_REDUCTASE SDR FAMILY MEMBER 7B"/>
    <property type="match status" value="1"/>
</dbReference>
<dbReference type="GO" id="GO:0016020">
    <property type="term" value="C:membrane"/>
    <property type="evidence" value="ECO:0007669"/>
    <property type="project" value="TreeGrafter"/>
</dbReference>
<dbReference type="PRINTS" id="PR00081">
    <property type="entry name" value="GDHRDH"/>
</dbReference>
<keyword evidence="2" id="KW-0560">Oxidoreductase</keyword>
<gene>
    <name evidence="5" type="ORF">GCM10011575_00230</name>
</gene>
<reference evidence="5" key="2">
    <citation type="submission" date="2020-09" db="EMBL/GenBank/DDBJ databases">
        <authorList>
            <person name="Sun Q."/>
            <person name="Zhou Y."/>
        </authorList>
    </citation>
    <scope>NUCLEOTIDE SEQUENCE</scope>
    <source>
        <strain evidence="5">CGMCC 4.7306</strain>
    </source>
</reference>
<feature type="region of interest" description="Disordered" evidence="4">
    <location>
        <begin position="277"/>
        <end position="296"/>
    </location>
</feature>
<dbReference type="InterPro" id="IPR002347">
    <property type="entry name" value="SDR_fam"/>
</dbReference>
<accession>A0A917RYI1</accession>
<dbReference type="InterPro" id="IPR036291">
    <property type="entry name" value="NAD(P)-bd_dom_sf"/>
</dbReference>
<keyword evidence="6" id="KW-1185">Reference proteome</keyword>
<dbReference type="Gene3D" id="3.40.50.720">
    <property type="entry name" value="NAD(P)-binding Rossmann-like Domain"/>
    <property type="match status" value="1"/>
</dbReference>
<evidence type="ECO:0000313" key="5">
    <source>
        <dbReference type="EMBL" id="GGL46240.1"/>
    </source>
</evidence>
<dbReference type="PANTHER" id="PTHR44196">
    <property type="entry name" value="DEHYDROGENASE/REDUCTASE SDR FAMILY MEMBER 7B"/>
    <property type="match status" value="1"/>
</dbReference>
<dbReference type="PRINTS" id="PR00080">
    <property type="entry name" value="SDRFAMILY"/>
</dbReference>
<evidence type="ECO:0000256" key="4">
    <source>
        <dbReference type="SAM" id="MobiDB-lite"/>
    </source>
</evidence>
<dbReference type="Pfam" id="PF00106">
    <property type="entry name" value="adh_short"/>
    <property type="match status" value="1"/>
</dbReference>
<dbReference type="GO" id="GO:0016491">
    <property type="term" value="F:oxidoreductase activity"/>
    <property type="evidence" value="ECO:0007669"/>
    <property type="project" value="UniProtKB-KW"/>
</dbReference>
<dbReference type="PROSITE" id="PS00061">
    <property type="entry name" value="ADH_SHORT"/>
    <property type="match status" value="1"/>
</dbReference>
<dbReference type="InterPro" id="IPR020904">
    <property type="entry name" value="Sc_DH/Rdtase_CS"/>
</dbReference>
<organism evidence="5 6">
    <name type="scientific">Microlunatus endophyticus</name>
    <dbReference type="NCBI Taxonomy" id="1716077"/>
    <lineage>
        <taxon>Bacteria</taxon>
        <taxon>Bacillati</taxon>
        <taxon>Actinomycetota</taxon>
        <taxon>Actinomycetes</taxon>
        <taxon>Propionibacteriales</taxon>
        <taxon>Propionibacteriaceae</taxon>
        <taxon>Microlunatus</taxon>
    </lineage>
</organism>
<dbReference type="EMBL" id="BMMZ01000001">
    <property type="protein sequence ID" value="GGL46240.1"/>
    <property type="molecule type" value="Genomic_DNA"/>
</dbReference>
<dbReference type="CDD" id="cd05233">
    <property type="entry name" value="SDR_c"/>
    <property type="match status" value="1"/>
</dbReference>
<proteinExistence type="inferred from homology"/>
<protein>
    <submittedName>
        <fullName evidence="5">Ketoacyl reductase</fullName>
    </submittedName>
</protein>
<name>A0A917RYI1_9ACTN</name>
<evidence type="ECO:0000256" key="3">
    <source>
        <dbReference type="RuleBase" id="RU000363"/>
    </source>
</evidence>
<reference evidence="5" key="1">
    <citation type="journal article" date="2014" name="Int. J. Syst. Evol. Microbiol.">
        <title>Complete genome sequence of Corynebacterium casei LMG S-19264T (=DSM 44701T), isolated from a smear-ripened cheese.</title>
        <authorList>
            <consortium name="US DOE Joint Genome Institute (JGI-PGF)"/>
            <person name="Walter F."/>
            <person name="Albersmeier A."/>
            <person name="Kalinowski J."/>
            <person name="Ruckert C."/>
        </authorList>
    </citation>
    <scope>NUCLEOTIDE SEQUENCE</scope>
    <source>
        <strain evidence="5">CGMCC 4.7306</strain>
    </source>
</reference>
<evidence type="ECO:0000256" key="1">
    <source>
        <dbReference type="ARBA" id="ARBA00006484"/>
    </source>
</evidence>
<comment type="caution">
    <text evidence="5">The sequence shown here is derived from an EMBL/GenBank/DDBJ whole genome shotgun (WGS) entry which is preliminary data.</text>
</comment>